<accession>A0A2N0ZC41</accession>
<reference evidence="7 8" key="1">
    <citation type="journal article" date="2010" name="Int. J. Syst. Evol. Microbiol.">
        <title>Bacillus horneckiae sp. nov., isolated from a spacecraft-assembly clean room.</title>
        <authorList>
            <person name="Vaishampayan P."/>
            <person name="Probst A."/>
            <person name="Krishnamurthi S."/>
            <person name="Ghosh S."/>
            <person name="Osman S."/>
            <person name="McDowall A."/>
            <person name="Ruckmani A."/>
            <person name="Mayilraj S."/>
            <person name="Venkateswaran K."/>
        </authorList>
    </citation>
    <scope>NUCLEOTIDE SEQUENCE [LARGE SCALE GENOMIC DNA]</scope>
    <source>
        <strain evidence="8">1PO1SC</strain>
    </source>
</reference>
<dbReference type="GO" id="GO:0016301">
    <property type="term" value="F:kinase activity"/>
    <property type="evidence" value="ECO:0007669"/>
    <property type="project" value="UniProtKB-KW"/>
</dbReference>
<dbReference type="GO" id="GO:0005524">
    <property type="term" value="F:ATP binding"/>
    <property type="evidence" value="ECO:0007669"/>
    <property type="project" value="UniProtKB-KW"/>
</dbReference>
<gene>
    <name evidence="7" type="ORF">CWS20_20720</name>
</gene>
<evidence type="ECO:0000256" key="4">
    <source>
        <dbReference type="ARBA" id="ARBA00022777"/>
    </source>
</evidence>
<dbReference type="PROSITE" id="PS00584">
    <property type="entry name" value="PFKB_KINASES_2"/>
    <property type="match status" value="1"/>
</dbReference>
<dbReference type="CDD" id="cd01167">
    <property type="entry name" value="bac_FRK"/>
    <property type="match status" value="1"/>
</dbReference>
<keyword evidence="8" id="KW-1185">Reference proteome</keyword>
<dbReference type="SUPFAM" id="SSF53613">
    <property type="entry name" value="Ribokinase-like"/>
    <property type="match status" value="1"/>
</dbReference>
<evidence type="ECO:0000256" key="3">
    <source>
        <dbReference type="ARBA" id="ARBA00022741"/>
    </source>
</evidence>
<evidence type="ECO:0000256" key="2">
    <source>
        <dbReference type="ARBA" id="ARBA00022679"/>
    </source>
</evidence>
<evidence type="ECO:0000259" key="6">
    <source>
        <dbReference type="Pfam" id="PF00294"/>
    </source>
</evidence>
<keyword evidence="2" id="KW-0808">Transferase</keyword>
<keyword evidence="5" id="KW-0067">ATP-binding</keyword>
<dbReference type="PANTHER" id="PTHR43085">
    <property type="entry name" value="HEXOKINASE FAMILY MEMBER"/>
    <property type="match status" value="1"/>
</dbReference>
<dbReference type="AlphaFoldDB" id="A0A2N0ZC41"/>
<proteinExistence type="inferred from homology"/>
<keyword evidence="3" id="KW-0547">Nucleotide-binding</keyword>
<evidence type="ECO:0000313" key="8">
    <source>
        <dbReference type="Proteomes" id="UP000233343"/>
    </source>
</evidence>
<comment type="caution">
    <text evidence="7">The sequence shown here is derived from an EMBL/GenBank/DDBJ whole genome shotgun (WGS) entry which is preliminary data.</text>
</comment>
<evidence type="ECO:0000256" key="1">
    <source>
        <dbReference type="ARBA" id="ARBA00010688"/>
    </source>
</evidence>
<dbReference type="PANTHER" id="PTHR43085:SF1">
    <property type="entry name" value="PSEUDOURIDINE KINASE-RELATED"/>
    <property type="match status" value="1"/>
</dbReference>
<dbReference type="Pfam" id="PF00294">
    <property type="entry name" value="PfkB"/>
    <property type="match status" value="1"/>
</dbReference>
<dbReference type="InterPro" id="IPR050306">
    <property type="entry name" value="PfkB_Carbo_kinase"/>
</dbReference>
<evidence type="ECO:0000256" key="5">
    <source>
        <dbReference type="ARBA" id="ARBA00022840"/>
    </source>
</evidence>
<comment type="similarity">
    <text evidence="1">Belongs to the carbohydrate kinase PfkB family.</text>
</comment>
<dbReference type="EMBL" id="PISD01000050">
    <property type="protein sequence ID" value="PKG27092.1"/>
    <property type="molecule type" value="Genomic_DNA"/>
</dbReference>
<dbReference type="InterPro" id="IPR011611">
    <property type="entry name" value="PfkB_dom"/>
</dbReference>
<feature type="domain" description="Carbohydrate kinase PfkB" evidence="6">
    <location>
        <begin position="11"/>
        <end position="303"/>
    </location>
</feature>
<dbReference type="Gene3D" id="3.40.1190.20">
    <property type="match status" value="1"/>
</dbReference>
<keyword evidence="4 7" id="KW-0418">Kinase</keyword>
<evidence type="ECO:0000313" key="7">
    <source>
        <dbReference type="EMBL" id="PKG27092.1"/>
    </source>
</evidence>
<dbReference type="InterPro" id="IPR002173">
    <property type="entry name" value="Carboh/pur_kinase_PfkB_CS"/>
</dbReference>
<dbReference type="InterPro" id="IPR029056">
    <property type="entry name" value="Ribokinase-like"/>
</dbReference>
<organism evidence="7 8">
    <name type="scientific">Cytobacillus horneckiae</name>
    <dbReference type="NCBI Taxonomy" id="549687"/>
    <lineage>
        <taxon>Bacteria</taxon>
        <taxon>Bacillati</taxon>
        <taxon>Bacillota</taxon>
        <taxon>Bacilli</taxon>
        <taxon>Bacillales</taxon>
        <taxon>Bacillaceae</taxon>
        <taxon>Cytobacillus</taxon>
    </lineage>
</organism>
<name>A0A2N0ZC41_9BACI</name>
<dbReference type="Proteomes" id="UP000233343">
    <property type="component" value="Unassembled WGS sequence"/>
</dbReference>
<protein>
    <submittedName>
        <fullName evidence="7">Carbohydrate kinase</fullName>
    </submittedName>
</protein>
<sequence>MRSLADLNKQGVVSFGEVIVDYISNNKDNTSFKQFIGGATVNVAVRLARKGISSTYLTKLGDDEDGVFVKEELVNEAVNMNECSMTTTKKVCKVYVHQNENGDRIFHSYQNPTPNEWLLDSEINSHIFIDTKVTYFGSGTLFHEKSRRTTETILELAENFHQIIAFDTNIRLKRWESAELCKKTIAAFISRAHIVKMAEDELLFLTNTNSVKEGLAVAVKWAIPYLFVTRGKEGAIALHNQQYISTEGLNVTVVDSTGAGDAFMAAVIETFHDKGLPQSKTDLEELLTYANGVGAKAVTKMGAL</sequence>